<evidence type="ECO:0000313" key="1">
    <source>
        <dbReference type="EMBL" id="CAH2037093.1"/>
    </source>
</evidence>
<sequence length="81" mass="8397">MAYSNAMRYVSERSTDPIGDGEVPCARRSRISGSATLGRSSGGLGALGAAGGSHTLGRAPHNGKYATLSKQCKTLESSDFY</sequence>
<keyword evidence="2" id="KW-1185">Reference proteome</keyword>
<organism evidence="1 2">
    <name type="scientific">Iphiclides podalirius</name>
    <name type="common">scarce swallowtail</name>
    <dbReference type="NCBI Taxonomy" id="110791"/>
    <lineage>
        <taxon>Eukaryota</taxon>
        <taxon>Metazoa</taxon>
        <taxon>Ecdysozoa</taxon>
        <taxon>Arthropoda</taxon>
        <taxon>Hexapoda</taxon>
        <taxon>Insecta</taxon>
        <taxon>Pterygota</taxon>
        <taxon>Neoptera</taxon>
        <taxon>Endopterygota</taxon>
        <taxon>Lepidoptera</taxon>
        <taxon>Glossata</taxon>
        <taxon>Ditrysia</taxon>
        <taxon>Papilionoidea</taxon>
        <taxon>Papilionidae</taxon>
        <taxon>Papilioninae</taxon>
        <taxon>Iphiclides</taxon>
    </lineage>
</organism>
<dbReference type="Proteomes" id="UP000837857">
    <property type="component" value="Chromosome 10"/>
</dbReference>
<proteinExistence type="predicted"/>
<gene>
    <name evidence="1" type="ORF">IPOD504_LOCUS1017</name>
</gene>
<reference evidence="1" key="1">
    <citation type="submission" date="2022-03" db="EMBL/GenBank/DDBJ databases">
        <authorList>
            <person name="Martin H S."/>
        </authorList>
    </citation>
    <scope>NUCLEOTIDE SEQUENCE</scope>
</reference>
<dbReference type="EMBL" id="OW152822">
    <property type="protein sequence ID" value="CAH2037093.1"/>
    <property type="molecule type" value="Genomic_DNA"/>
</dbReference>
<feature type="non-terminal residue" evidence="1">
    <location>
        <position position="81"/>
    </location>
</feature>
<name>A0ABN8HR92_9NEOP</name>
<protein>
    <submittedName>
        <fullName evidence="1">Uncharacterized protein</fullName>
    </submittedName>
</protein>
<accession>A0ABN8HR92</accession>
<evidence type="ECO:0000313" key="2">
    <source>
        <dbReference type="Proteomes" id="UP000837857"/>
    </source>
</evidence>